<feature type="region of interest" description="Disordered" evidence="3">
    <location>
        <begin position="1"/>
        <end position="272"/>
    </location>
</feature>
<dbReference type="Gene3D" id="2.40.260.10">
    <property type="entry name" value="Sortase"/>
    <property type="match status" value="1"/>
</dbReference>
<dbReference type="AlphaFoldDB" id="A0A1H8GLF8"/>
<dbReference type="CDD" id="cd05830">
    <property type="entry name" value="Sortase_E"/>
    <property type="match status" value="1"/>
</dbReference>
<feature type="compositionally biased region" description="Low complexity" evidence="3">
    <location>
        <begin position="178"/>
        <end position="195"/>
    </location>
</feature>
<dbReference type="EMBL" id="FODD01000005">
    <property type="protein sequence ID" value="SEN44138.1"/>
    <property type="molecule type" value="Genomic_DNA"/>
</dbReference>
<dbReference type="InterPro" id="IPR042003">
    <property type="entry name" value="Sortase_E"/>
</dbReference>
<dbReference type="Proteomes" id="UP000181951">
    <property type="component" value="Unassembled WGS sequence"/>
</dbReference>
<dbReference type="Pfam" id="PF04203">
    <property type="entry name" value="Sortase"/>
    <property type="match status" value="1"/>
</dbReference>
<feature type="active site" description="Proton donor/acceptor" evidence="2">
    <location>
        <position position="409"/>
    </location>
</feature>
<sequence length="512" mass="54174">MTTLRPERPADGPMSYDDTGQFKAVVEQLDDPLNDPLPGRPPAAPEHAAARPGTGQQATPPTEAPPAPADAATDAQPADGRTSPWFRTPAPDRPQPAPAATPYARPAQPAAPPTPYAEPRQEAQPAEAYAQPQSPQQPQAQPPRPPRPVTAATPYGEAYSEPQAETTTAFGTLTDPGAEATAVFEAFTEPQHPQGPQQPPDRPQARPDPAEPDSAEEEPPGAAAPAPPPADGGRAARRKAARQGGGGHRARARTGAPAAAEAAAQPSSAPLSRVEARRAAKAAKDSPAVVISRVVGELFITAGVVMLLFVTYQLWWTNVRAHEQANSASNHLEQQWATGSQDPNRAPGAFQPGQGFAIMYIPKLDVKAPIAQGVSKTKVLDHGMIGHYDGSLNTAMPWDKTGNFAVAAHRNTHGEPFRYINHLVPGDKVVVETATTYYTYQVTSSLASTPPTNTSVLQPVPVGSGFTTPGRYLTLTTCTPEFTSENRLIVWGKLIEERPRSKGKPDALLSKG</sequence>
<accession>A0A1H8GLF8</accession>
<keyword evidence="5" id="KW-1185">Reference proteome</keyword>
<feature type="compositionally biased region" description="Low complexity" evidence="3">
    <location>
        <begin position="45"/>
        <end position="61"/>
    </location>
</feature>
<keyword evidence="1" id="KW-0378">Hydrolase</keyword>
<dbReference type="STRING" id="310780.SAMN05216267_1005131"/>
<name>A0A1H8GLF8_9ACTN</name>
<reference evidence="4 5" key="1">
    <citation type="submission" date="2016-10" db="EMBL/GenBank/DDBJ databases">
        <authorList>
            <person name="de Groot N.N."/>
        </authorList>
    </citation>
    <scope>NUCLEOTIDE SEQUENCE [LARGE SCALE GENOMIC DNA]</scope>
    <source>
        <strain evidence="4 5">CGMCC 4.2026</strain>
    </source>
</reference>
<feature type="compositionally biased region" description="Low complexity" evidence="3">
    <location>
        <begin position="122"/>
        <end position="139"/>
    </location>
</feature>
<dbReference type="NCBIfam" id="TIGR01076">
    <property type="entry name" value="sortase_fam"/>
    <property type="match status" value="1"/>
</dbReference>
<dbReference type="InterPro" id="IPR023365">
    <property type="entry name" value="Sortase_dom-sf"/>
</dbReference>
<dbReference type="InterPro" id="IPR005754">
    <property type="entry name" value="Sortase"/>
</dbReference>
<organism evidence="4 5">
    <name type="scientific">Actinacidiphila rubida</name>
    <dbReference type="NCBI Taxonomy" id="310780"/>
    <lineage>
        <taxon>Bacteria</taxon>
        <taxon>Bacillati</taxon>
        <taxon>Actinomycetota</taxon>
        <taxon>Actinomycetes</taxon>
        <taxon>Kitasatosporales</taxon>
        <taxon>Streptomycetaceae</taxon>
        <taxon>Actinacidiphila</taxon>
    </lineage>
</organism>
<feature type="compositionally biased region" description="Low complexity" evidence="3">
    <location>
        <begin position="253"/>
        <end position="270"/>
    </location>
</feature>
<evidence type="ECO:0000313" key="5">
    <source>
        <dbReference type="Proteomes" id="UP000181951"/>
    </source>
</evidence>
<proteinExistence type="predicted"/>
<evidence type="ECO:0000313" key="4">
    <source>
        <dbReference type="EMBL" id="SEN44138.1"/>
    </source>
</evidence>
<evidence type="ECO:0000256" key="1">
    <source>
        <dbReference type="ARBA" id="ARBA00022801"/>
    </source>
</evidence>
<dbReference type="RefSeq" id="WP_245791245.1">
    <property type="nucleotide sequence ID" value="NZ_FODD01000005.1"/>
</dbReference>
<feature type="compositionally biased region" description="Acidic residues" evidence="3">
    <location>
        <begin position="210"/>
        <end position="219"/>
    </location>
</feature>
<dbReference type="InterPro" id="IPR053465">
    <property type="entry name" value="Sortase_Class_E"/>
</dbReference>
<dbReference type="SUPFAM" id="SSF63817">
    <property type="entry name" value="Sortase"/>
    <property type="match status" value="1"/>
</dbReference>
<feature type="compositionally biased region" description="Low complexity" evidence="3">
    <location>
        <begin position="69"/>
        <end position="79"/>
    </location>
</feature>
<evidence type="ECO:0000256" key="2">
    <source>
        <dbReference type="PIRSR" id="PIRSR605754-1"/>
    </source>
</evidence>
<gene>
    <name evidence="4" type="ORF">SAMN05216267_1005131</name>
</gene>
<dbReference type="GO" id="GO:0016787">
    <property type="term" value="F:hydrolase activity"/>
    <property type="evidence" value="ECO:0007669"/>
    <property type="project" value="UniProtKB-KW"/>
</dbReference>
<protein>
    <submittedName>
        <fullName evidence="4">Sortase A</fullName>
    </submittedName>
</protein>
<feature type="compositionally biased region" description="Basic and acidic residues" evidence="3">
    <location>
        <begin position="1"/>
        <end position="10"/>
    </location>
</feature>
<dbReference type="NCBIfam" id="NF033747">
    <property type="entry name" value="class_E_sortase"/>
    <property type="match status" value="1"/>
</dbReference>
<evidence type="ECO:0000256" key="3">
    <source>
        <dbReference type="SAM" id="MobiDB-lite"/>
    </source>
</evidence>
<feature type="active site" description="Acyl-thioester intermediate" evidence="2">
    <location>
        <position position="478"/>
    </location>
</feature>